<dbReference type="Gene3D" id="1.25.50.20">
    <property type="match status" value="1"/>
</dbReference>
<evidence type="ECO:0000256" key="4">
    <source>
        <dbReference type="ARBA" id="ARBA00022723"/>
    </source>
</evidence>
<evidence type="ECO:0000256" key="10">
    <source>
        <dbReference type="PIRSR" id="PIRSR634016-4"/>
    </source>
</evidence>
<evidence type="ECO:0000256" key="5">
    <source>
        <dbReference type="ARBA" id="ARBA00022801"/>
    </source>
</evidence>
<accession>A0A550CF91</accession>
<dbReference type="GO" id="GO:0070006">
    <property type="term" value="F:metalloaminopeptidase activity"/>
    <property type="evidence" value="ECO:0007669"/>
    <property type="project" value="TreeGrafter"/>
</dbReference>
<keyword evidence="4 9" id="KW-0479">Metal-binding</keyword>
<evidence type="ECO:0000256" key="3">
    <source>
        <dbReference type="ARBA" id="ARBA00022670"/>
    </source>
</evidence>
<proteinExistence type="inferred from homology"/>
<evidence type="ECO:0000256" key="9">
    <source>
        <dbReference type="PIRSR" id="PIRSR634016-3"/>
    </source>
</evidence>
<dbReference type="Pfam" id="PF11838">
    <property type="entry name" value="ERAP1_C"/>
    <property type="match status" value="1"/>
</dbReference>
<name>A0A550CF91_9AGAR</name>
<dbReference type="CDD" id="cd09601">
    <property type="entry name" value="M1_APN-Q_like"/>
    <property type="match status" value="1"/>
</dbReference>
<evidence type="ECO:0000256" key="11">
    <source>
        <dbReference type="RuleBase" id="RU364040"/>
    </source>
</evidence>
<evidence type="ECO:0000313" key="15">
    <source>
        <dbReference type="EMBL" id="TRM63475.1"/>
    </source>
</evidence>
<dbReference type="STRING" id="97359.A0A550CF91"/>
<dbReference type="Proteomes" id="UP000320762">
    <property type="component" value="Unassembled WGS sequence"/>
</dbReference>
<evidence type="ECO:0000313" key="16">
    <source>
        <dbReference type="Proteomes" id="UP000320762"/>
    </source>
</evidence>
<keyword evidence="5 11" id="KW-0378">Hydrolase</keyword>
<dbReference type="Gene3D" id="2.60.40.1910">
    <property type="match status" value="1"/>
</dbReference>
<evidence type="ECO:0000259" key="14">
    <source>
        <dbReference type="Pfam" id="PF17900"/>
    </source>
</evidence>
<dbReference type="InterPro" id="IPR024571">
    <property type="entry name" value="ERAP1-like_C_dom"/>
</dbReference>
<dbReference type="InterPro" id="IPR034016">
    <property type="entry name" value="M1_APN-typ"/>
</dbReference>
<dbReference type="OrthoDB" id="10031169at2759"/>
<dbReference type="GO" id="GO:0005737">
    <property type="term" value="C:cytoplasm"/>
    <property type="evidence" value="ECO:0007669"/>
    <property type="project" value="TreeGrafter"/>
</dbReference>
<keyword evidence="3 11" id="KW-0645">Protease</keyword>
<protein>
    <recommendedName>
        <fullName evidence="11">Aminopeptidase</fullName>
        <ecNumber evidence="11">3.4.11.-</ecNumber>
    </recommendedName>
</protein>
<dbReference type="InterPro" id="IPR050344">
    <property type="entry name" value="Peptidase_M1_aminopeptidases"/>
</dbReference>
<feature type="binding site" evidence="9">
    <location>
        <position position="335"/>
    </location>
    <ligand>
        <name>Zn(2+)</name>
        <dbReference type="ChEBI" id="CHEBI:29105"/>
        <note>catalytic</note>
    </ligand>
</feature>
<feature type="domain" description="ERAP1-like C-terminal" evidence="13">
    <location>
        <begin position="556"/>
        <end position="877"/>
    </location>
</feature>
<dbReference type="PANTHER" id="PTHR11533:SF174">
    <property type="entry name" value="PUROMYCIN-SENSITIVE AMINOPEPTIDASE-RELATED"/>
    <property type="match status" value="1"/>
</dbReference>
<evidence type="ECO:0000256" key="8">
    <source>
        <dbReference type="PIRSR" id="PIRSR634016-1"/>
    </source>
</evidence>
<evidence type="ECO:0000256" key="1">
    <source>
        <dbReference type="ARBA" id="ARBA00010136"/>
    </source>
</evidence>
<dbReference type="GO" id="GO:0043171">
    <property type="term" value="P:peptide catabolic process"/>
    <property type="evidence" value="ECO:0007669"/>
    <property type="project" value="TreeGrafter"/>
</dbReference>
<dbReference type="PRINTS" id="PR00756">
    <property type="entry name" value="ALADIPTASE"/>
</dbReference>
<feature type="binding site" evidence="9">
    <location>
        <position position="339"/>
    </location>
    <ligand>
        <name>Zn(2+)</name>
        <dbReference type="ChEBI" id="CHEBI:29105"/>
        <note>catalytic</note>
    </ligand>
</feature>
<dbReference type="InterPro" id="IPR027268">
    <property type="entry name" value="Peptidase_M4/M1_CTD_sf"/>
</dbReference>
<dbReference type="InterPro" id="IPR001930">
    <property type="entry name" value="Peptidase_M1"/>
</dbReference>
<evidence type="ECO:0000256" key="7">
    <source>
        <dbReference type="ARBA" id="ARBA00023049"/>
    </source>
</evidence>
<dbReference type="Gene3D" id="2.60.40.1730">
    <property type="entry name" value="tricorn interacting facor f3 domain"/>
    <property type="match status" value="1"/>
</dbReference>
<feature type="active site" description="Proton acceptor" evidence="8">
    <location>
        <position position="336"/>
    </location>
</feature>
<organism evidence="15 16">
    <name type="scientific">Schizophyllum amplum</name>
    <dbReference type="NCBI Taxonomy" id="97359"/>
    <lineage>
        <taxon>Eukaryota</taxon>
        <taxon>Fungi</taxon>
        <taxon>Dikarya</taxon>
        <taxon>Basidiomycota</taxon>
        <taxon>Agaricomycotina</taxon>
        <taxon>Agaricomycetes</taxon>
        <taxon>Agaricomycetidae</taxon>
        <taxon>Agaricales</taxon>
        <taxon>Schizophyllaceae</taxon>
        <taxon>Schizophyllum</taxon>
    </lineage>
</organism>
<evidence type="ECO:0000256" key="6">
    <source>
        <dbReference type="ARBA" id="ARBA00022833"/>
    </source>
</evidence>
<keyword evidence="7 11" id="KW-0482">Metalloprotease</keyword>
<keyword evidence="2 11" id="KW-0031">Aminopeptidase</keyword>
<dbReference type="FunFam" id="1.10.390.10:FF:000006">
    <property type="entry name" value="Puromycin-sensitive aminopeptidase"/>
    <property type="match status" value="1"/>
</dbReference>
<dbReference type="EC" id="3.4.11.-" evidence="11"/>
<dbReference type="GO" id="GO:0006508">
    <property type="term" value="P:proteolysis"/>
    <property type="evidence" value="ECO:0007669"/>
    <property type="project" value="UniProtKB-KW"/>
</dbReference>
<feature type="domain" description="Aminopeptidase N-like N-terminal" evidence="14">
    <location>
        <begin position="12"/>
        <end position="224"/>
    </location>
</feature>
<comment type="similarity">
    <text evidence="1 11">Belongs to the peptidase M1 family.</text>
</comment>
<dbReference type="AlphaFoldDB" id="A0A550CF91"/>
<dbReference type="InterPro" id="IPR045357">
    <property type="entry name" value="Aminopeptidase_N-like_N"/>
</dbReference>
<dbReference type="GO" id="GO:0016020">
    <property type="term" value="C:membrane"/>
    <property type="evidence" value="ECO:0007669"/>
    <property type="project" value="TreeGrafter"/>
</dbReference>
<dbReference type="InterPro" id="IPR042097">
    <property type="entry name" value="Aminopeptidase_N-like_N_sf"/>
</dbReference>
<dbReference type="GO" id="GO:0008270">
    <property type="term" value="F:zinc ion binding"/>
    <property type="evidence" value="ECO:0007669"/>
    <property type="project" value="UniProtKB-UniRule"/>
</dbReference>
<dbReference type="Pfam" id="PF17900">
    <property type="entry name" value="Peptidase_M1_N"/>
    <property type="match status" value="1"/>
</dbReference>
<comment type="caution">
    <text evidence="15">The sequence shown here is derived from an EMBL/GenBank/DDBJ whole genome shotgun (WGS) entry which is preliminary data.</text>
</comment>
<dbReference type="GO" id="GO:0042277">
    <property type="term" value="F:peptide binding"/>
    <property type="evidence" value="ECO:0007669"/>
    <property type="project" value="TreeGrafter"/>
</dbReference>
<dbReference type="Gene3D" id="1.10.390.10">
    <property type="entry name" value="Neutral Protease Domain 2"/>
    <property type="match status" value="1"/>
</dbReference>
<sequence>MSNDRLPTQVEPIHYDLVLRTDLEEKAYYGVVFITLSAREDTSTVTLHVADPMRLGQVCALIDDVAGLKPLDGYALHTIPARTTIDAELQRATFEFPVPFTRGTRFTLRVHYRGNLTDTGIGYSLSEWKQEGEPRVRRYAKTMFQPIRARSAVPCFDEPALKATFAVSMITRVAYTNLNNMPAIEEAPYDIIKDAYGLFPEPIDAQDAWKITRFDKTPRMCTYLLAFTTGEFAHLDAAYTSPITGERKAVRVNATPNIVRGGKFILDVISRTLPLYEKLFDVAYPLPKLDTLLATSYGGGMENWGLIVTADDTSLVDPDVSDPAKQRQVLSHIAHEVAHNWFGNIVTMDWWSCLYLNEGLTSMFTTVISDQLFPEWDASSAQMGSFKDGLELDCKPSSHPVEVDVSGSTRLNAIFDKLTYSKSESLFGMIMHFLGQETFVRGIRLYLKRHLYSNTVRQDLWAALSEASGLDVEGFADPWFTQIGFPLLTVSELPGGLLVRQDRLLDTGIAQKDDNTLWQVPLIMWHVTPGGSTYSVKKILLKDRETVIPCDLHFPYKLNYGNHGFYRVLYTGSATRRVADVLLSVHTAPTRDRIGFVNDATALTKAGLMKVGDMLDLFELFIKSTVARQHLVLEAVAAGLSVVASTWWEDGVVLGRLRAWERTTWRPIFDDLGFEHRTSDSVDVRAVRALVITRLAAAGDVGVVSELQRRFRAFIDGGDDSGLTADLEQVVMSTGVKYGGAAAYDEVRALYTVGQGPFARKMYIVINALSATEDPARLDRVTVLALDEARSEHVPRFLGSLSANPMTRRRMVEGLLKRFDGMVERFKDGMALELVIQDGFSGLSSTTDYETLKNFFEARDTTVYQMVANQTLDAVRANMLFLERATEDLKDWLQARCA</sequence>
<dbReference type="SUPFAM" id="SSF63737">
    <property type="entry name" value="Leukotriene A4 hydrolase N-terminal domain"/>
    <property type="match status" value="1"/>
</dbReference>
<feature type="domain" description="Peptidase M1 membrane alanine aminopeptidase" evidence="12">
    <location>
        <begin position="266"/>
        <end position="479"/>
    </location>
</feature>
<keyword evidence="16" id="KW-1185">Reference proteome</keyword>
<evidence type="ECO:0000259" key="12">
    <source>
        <dbReference type="Pfam" id="PF01433"/>
    </source>
</evidence>
<dbReference type="InterPro" id="IPR014782">
    <property type="entry name" value="Peptidase_M1_dom"/>
</dbReference>
<feature type="site" description="Transition state stabilizer" evidence="10">
    <location>
        <position position="420"/>
    </location>
</feature>
<reference evidence="15 16" key="1">
    <citation type="journal article" date="2019" name="New Phytol.">
        <title>Comparative genomics reveals unique wood-decay strategies and fruiting body development in the Schizophyllaceae.</title>
        <authorList>
            <person name="Almasi E."/>
            <person name="Sahu N."/>
            <person name="Krizsan K."/>
            <person name="Balint B."/>
            <person name="Kovacs G.M."/>
            <person name="Kiss B."/>
            <person name="Cseklye J."/>
            <person name="Drula E."/>
            <person name="Henrissat B."/>
            <person name="Nagy I."/>
            <person name="Chovatia M."/>
            <person name="Adam C."/>
            <person name="LaButti K."/>
            <person name="Lipzen A."/>
            <person name="Riley R."/>
            <person name="Grigoriev I.V."/>
            <person name="Nagy L.G."/>
        </authorList>
    </citation>
    <scope>NUCLEOTIDE SEQUENCE [LARGE SCALE GENOMIC DNA]</scope>
    <source>
        <strain evidence="15 16">NL-1724</strain>
    </source>
</reference>
<gene>
    <name evidence="15" type="ORF">BD626DRAFT_272184</name>
</gene>
<evidence type="ECO:0000259" key="13">
    <source>
        <dbReference type="Pfam" id="PF11838"/>
    </source>
</evidence>
<dbReference type="GO" id="GO:0005615">
    <property type="term" value="C:extracellular space"/>
    <property type="evidence" value="ECO:0007669"/>
    <property type="project" value="TreeGrafter"/>
</dbReference>
<evidence type="ECO:0000256" key="2">
    <source>
        <dbReference type="ARBA" id="ARBA00022438"/>
    </source>
</evidence>
<comment type="cofactor">
    <cofactor evidence="9 11">
        <name>Zn(2+)</name>
        <dbReference type="ChEBI" id="CHEBI:29105"/>
    </cofactor>
    <text evidence="9 11">Binds 1 zinc ion per subunit.</text>
</comment>
<feature type="binding site" evidence="9">
    <location>
        <position position="358"/>
    </location>
    <ligand>
        <name>Zn(2+)</name>
        <dbReference type="ChEBI" id="CHEBI:29105"/>
        <note>catalytic</note>
    </ligand>
</feature>
<dbReference type="SUPFAM" id="SSF55486">
    <property type="entry name" value="Metalloproteases ('zincins'), catalytic domain"/>
    <property type="match status" value="1"/>
</dbReference>
<dbReference type="PANTHER" id="PTHR11533">
    <property type="entry name" value="PROTEASE M1 ZINC METALLOPROTEASE"/>
    <property type="match status" value="1"/>
</dbReference>
<dbReference type="Pfam" id="PF01433">
    <property type="entry name" value="Peptidase_M1"/>
    <property type="match status" value="1"/>
</dbReference>
<keyword evidence="6 9" id="KW-0862">Zinc</keyword>
<dbReference type="EMBL" id="VDMD01000009">
    <property type="protein sequence ID" value="TRM63475.1"/>
    <property type="molecule type" value="Genomic_DNA"/>
</dbReference>